<dbReference type="Proteomes" id="UP000011864">
    <property type="component" value="Chromosome"/>
</dbReference>
<name>K6ZIK7_9ALTE</name>
<proteinExistence type="predicted"/>
<keyword evidence="2" id="KW-1185">Reference proteome</keyword>
<dbReference type="PATRIC" id="fig|1129794.4.peg.3931"/>
<reference evidence="1 2" key="1">
    <citation type="journal article" date="2013" name="Genome Announc.">
        <title>Complete Genome Sequence of Glaciecola psychrophila Strain 170T.</title>
        <authorList>
            <person name="Yin J."/>
            <person name="Chen J."/>
            <person name="Liu G."/>
            <person name="Yu Y."/>
            <person name="Song L."/>
            <person name="Wang X."/>
            <person name="Qu X."/>
        </authorList>
    </citation>
    <scope>NUCLEOTIDE SEQUENCE [LARGE SCALE GENOMIC DNA]</scope>
    <source>
        <strain evidence="1 2">170</strain>
    </source>
</reference>
<evidence type="ECO:0000313" key="1">
    <source>
        <dbReference type="EMBL" id="AGH46052.1"/>
    </source>
</evidence>
<gene>
    <name evidence="1" type="ORF">C427_3947</name>
</gene>
<protein>
    <submittedName>
        <fullName evidence="1">Uncharacterized protein</fullName>
    </submittedName>
</protein>
<dbReference type="STRING" id="1129794.C427_3947"/>
<dbReference type="AlphaFoldDB" id="K6ZIK7"/>
<evidence type="ECO:0000313" key="2">
    <source>
        <dbReference type="Proteomes" id="UP000011864"/>
    </source>
</evidence>
<organism evidence="1 2">
    <name type="scientific">Paraglaciecola psychrophila 170</name>
    <dbReference type="NCBI Taxonomy" id="1129794"/>
    <lineage>
        <taxon>Bacteria</taxon>
        <taxon>Pseudomonadati</taxon>
        <taxon>Pseudomonadota</taxon>
        <taxon>Gammaproteobacteria</taxon>
        <taxon>Alteromonadales</taxon>
        <taxon>Alteromonadaceae</taxon>
        <taxon>Paraglaciecola</taxon>
    </lineage>
</organism>
<accession>K6ZIK7</accession>
<dbReference type="HOGENOM" id="CLU_3331204_0_0_6"/>
<dbReference type="KEGG" id="gps:C427_3947"/>
<sequence>MVLRELTVNELHIVQNNDGVVQIISAAKESLDEHEVQG</sequence>
<dbReference type="EMBL" id="CP003837">
    <property type="protein sequence ID" value="AGH46052.1"/>
    <property type="molecule type" value="Genomic_DNA"/>
</dbReference>